<dbReference type="EMBL" id="CP006764">
    <property type="protein sequence ID" value="AIT60388.1"/>
    <property type="molecule type" value="Genomic_DNA"/>
</dbReference>
<dbReference type="STRING" id="558173.CDOO_03345"/>
<accession>A0A097IE22</accession>
<dbReference type="RefSeq" id="WP_018021189.1">
    <property type="nucleotide sequence ID" value="NZ_AQUX01000002.1"/>
</dbReference>
<evidence type="ECO:0000313" key="3">
    <source>
        <dbReference type="Proteomes" id="UP000029914"/>
    </source>
</evidence>
<evidence type="ECO:0000313" key="2">
    <source>
        <dbReference type="EMBL" id="AIT60388.1"/>
    </source>
</evidence>
<keyword evidence="3" id="KW-1185">Reference proteome</keyword>
<reference evidence="2 3" key="1">
    <citation type="submission" date="2013-09" db="EMBL/GenBank/DDBJ databases">
        <title>Complete genome sequence of Corynebacterium doosanense CAU 212(T) (=DSM 45436(T)), isolated from activated sludge.</title>
        <authorList>
            <person name="Schaffert L."/>
            <person name="Albersmeier A."/>
            <person name="Kalinowski J."/>
            <person name="Ruckert C."/>
        </authorList>
    </citation>
    <scope>NUCLEOTIDE SEQUENCE [LARGE SCALE GENOMIC DNA]</scope>
    <source>
        <strain evidence="2 3">CAU 212</strain>
    </source>
</reference>
<gene>
    <name evidence="2" type="ORF">CDOO_03345</name>
</gene>
<sequence length="208" mass="23092">MDAPGIFTLLAAGYAIVLLAVGWGFDRMAERTSQRSTTLQTGNFTYLESHDAWKCPEDQLLWPTSYDPDNRVMRYRAQPSVCNACPVKETCTVTPHGREVTRQLDPWPHSDSGRFHRGIALAVVIMGLILPLTSLITGHNLTEVLVTIGVIVVVFGAGIIPLARHLWNTPSNAPVTHLPERTDREAVVEAAIDRYSRTFGSDRRISKE</sequence>
<keyword evidence="1" id="KW-0812">Transmembrane</keyword>
<keyword evidence="1" id="KW-0472">Membrane</keyword>
<dbReference type="HOGENOM" id="CLU_086666_0_0_11"/>
<dbReference type="eggNOG" id="ENOG503062Y">
    <property type="taxonomic scope" value="Bacteria"/>
</dbReference>
<keyword evidence="1" id="KW-1133">Transmembrane helix</keyword>
<protein>
    <recommendedName>
        <fullName evidence="4">Transposase</fullName>
    </recommendedName>
</protein>
<dbReference type="OrthoDB" id="119867at2"/>
<feature type="transmembrane region" description="Helical" evidence="1">
    <location>
        <begin position="119"/>
        <end position="138"/>
    </location>
</feature>
<dbReference type="AlphaFoldDB" id="A0A097IE22"/>
<dbReference type="KEGG" id="cdo:CDOO_03345"/>
<dbReference type="Proteomes" id="UP000029914">
    <property type="component" value="Chromosome"/>
</dbReference>
<evidence type="ECO:0000256" key="1">
    <source>
        <dbReference type="SAM" id="Phobius"/>
    </source>
</evidence>
<evidence type="ECO:0008006" key="4">
    <source>
        <dbReference type="Google" id="ProtNLM"/>
    </source>
</evidence>
<feature type="transmembrane region" description="Helical" evidence="1">
    <location>
        <begin position="144"/>
        <end position="163"/>
    </location>
</feature>
<feature type="transmembrane region" description="Helical" evidence="1">
    <location>
        <begin position="6"/>
        <end position="25"/>
    </location>
</feature>
<name>A0A097IE22_9CORY</name>
<proteinExistence type="predicted"/>
<organism evidence="2 3">
    <name type="scientific">Corynebacterium doosanense CAU 212 = DSM 45436</name>
    <dbReference type="NCBI Taxonomy" id="558173"/>
    <lineage>
        <taxon>Bacteria</taxon>
        <taxon>Bacillati</taxon>
        <taxon>Actinomycetota</taxon>
        <taxon>Actinomycetes</taxon>
        <taxon>Mycobacteriales</taxon>
        <taxon>Corynebacteriaceae</taxon>
        <taxon>Corynebacterium</taxon>
    </lineage>
</organism>